<dbReference type="GO" id="GO:0016020">
    <property type="term" value="C:membrane"/>
    <property type="evidence" value="ECO:0007669"/>
    <property type="project" value="InterPro"/>
</dbReference>
<dbReference type="InterPro" id="IPR006029">
    <property type="entry name" value="Neurotrans-gated_channel_TM"/>
</dbReference>
<proteinExistence type="predicted"/>
<comment type="caution">
    <text evidence="3">The sequence shown here is derived from an EMBL/GenBank/DDBJ whole genome shotgun (WGS) entry which is preliminary data.</text>
</comment>
<dbReference type="STRING" id="2018661.A0A2A2LKV1"/>
<keyword evidence="4" id="KW-1185">Reference proteome</keyword>
<accession>A0A2A2LKV1</accession>
<evidence type="ECO:0000256" key="1">
    <source>
        <dbReference type="SAM" id="Phobius"/>
    </source>
</evidence>
<dbReference type="AlphaFoldDB" id="A0A2A2LKV1"/>
<dbReference type="OrthoDB" id="5828658at2759"/>
<dbReference type="Proteomes" id="UP000218231">
    <property type="component" value="Unassembled WGS sequence"/>
</dbReference>
<dbReference type="Gene3D" id="1.20.58.390">
    <property type="entry name" value="Neurotransmitter-gated ion-channel transmembrane domain"/>
    <property type="match status" value="1"/>
</dbReference>
<dbReference type="SUPFAM" id="SSF90112">
    <property type="entry name" value="Neurotransmitter-gated ion-channel transmembrane pore"/>
    <property type="match status" value="1"/>
</dbReference>
<organism evidence="3 4">
    <name type="scientific">Diploscapter pachys</name>
    <dbReference type="NCBI Taxonomy" id="2018661"/>
    <lineage>
        <taxon>Eukaryota</taxon>
        <taxon>Metazoa</taxon>
        <taxon>Ecdysozoa</taxon>
        <taxon>Nematoda</taxon>
        <taxon>Chromadorea</taxon>
        <taxon>Rhabditida</taxon>
        <taxon>Rhabditina</taxon>
        <taxon>Rhabditomorpha</taxon>
        <taxon>Rhabditoidea</taxon>
        <taxon>Rhabditidae</taxon>
        <taxon>Diploscapter</taxon>
    </lineage>
</organism>
<keyword evidence="1" id="KW-1133">Transmembrane helix</keyword>
<dbReference type="EMBL" id="LIAE01006629">
    <property type="protein sequence ID" value="PAV86834.1"/>
    <property type="molecule type" value="Genomic_DNA"/>
</dbReference>
<name>A0A2A2LKV1_9BILA</name>
<dbReference type="PRINTS" id="PR00253">
    <property type="entry name" value="GABAARECEPTR"/>
</dbReference>
<dbReference type="GO" id="GO:0004888">
    <property type="term" value="F:transmembrane signaling receptor activity"/>
    <property type="evidence" value="ECO:0007669"/>
    <property type="project" value="InterPro"/>
</dbReference>
<sequence length="221" mass="24982">LTMTTLMTQANSAMPKVSYVKSIDIFLGVCFMMVFCALLEYAAVGYINKRMKIILMKKESKAIAAQSSNDLQSIEPSNGINNLSPPKRTISVPSYYNSVYRPFYSSKDRSSHLYLPENQQTPLLYKESVCSCPMSNQEDELIPLKITRTPKASLMAMKRGPVSLKTRILDMIKPSTIDKNSRIIFPFVFLAFNTLYWSYFIHLSQSDSGKAYEPPLDANAQ</sequence>
<dbReference type="InterPro" id="IPR036719">
    <property type="entry name" value="Neuro-gated_channel_TM_sf"/>
</dbReference>
<keyword evidence="1" id="KW-0812">Transmembrane</keyword>
<evidence type="ECO:0000259" key="2">
    <source>
        <dbReference type="Pfam" id="PF02932"/>
    </source>
</evidence>
<dbReference type="Pfam" id="PF02932">
    <property type="entry name" value="Neur_chan_memb"/>
    <property type="match status" value="1"/>
</dbReference>
<protein>
    <recommendedName>
        <fullName evidence="2">Neurotransmitter-gated ion-channel transmembrane domain-containing protein</fullName>
    </recommendedName>
</protein>
<dbReference type="InterPro" id="IPR006028">
    <property type="entry name" value="GABAA/Glycine_rcpt"/>
</dbReference>
<evidence type="ECO:0000313" key="3">
    <source>
        <dbReference type="EMBL" id="PAV86834.1"/>
    </source>
</evidence>
<feature type="domain" description="Neurotransmitter-gated ion-channel transmembrane" evidence="2">
    <location>
        <begin position="1"/>
        <end position="197"/>
    </location>
</feature>
<evidence type="ECO:0000313" key="4">
    <source>
        <dbReference type="Proteomes" id="UP000218231"/>
    </source>
</evidence>
<feature type="transmembrane region" description="Helical" evidence="1">
    <location>
        <begin position="25"/>
        <end position="47"/>
    </location>
</feature>
<gene>
    <name evidence="3" type="ORF">WR25_04609</name>
</gene>
<dbReference type="GO" id="GO:0005230">
    <property type="term" value="F:extracellular ligand-gated monoatomic ion channel activity"/>
    <property type="evidence" value="ECO:0007669"/>
    <property type="project" value="UniProtKB-ARBA"/>
</dbReference>
<dbReference type="InterPro" id="IPR038050">
    <property type="entry name" value="Neuro_actylchol_rec"/>
</dbReference>
<keyword evidence="1" id="KW-0472">Membrane</keyword>
<feature type="transmembrane region" description="Helical" evidence="1">
    <location>
        <begin position="183"/>
        <end position="201"/>
    </location>
</feature>
<feature type="non-terminal residue" evidence="3">
    <location>
        <position position="1"/>
    </location>
</feature>
<reference evidence="3 4" key="1">
    <citation type="journal article" date="2017" name="Curr. Biol.">
        <title>Genome architecture and evolution of a unichromosomal asexual nematode.</title>
        <authorList>
            <person name="Fradin H."/>
            <person name="Zegar C."/>
            <person name="Gutwein M."/>
            <person name="Lucas J."/>
            <person name="Kovtun M."/>
            <person name="Corcoran D."/>
            <person name="Baugh L.R."/>
            <person name="Kiontke K."/>
            <person name="Gunsalus K."/>
            <person name="Fitch D.H."/>
            <person name="Piano F."/>
        </authorList>
    </citation>
    <scope>NUCLEOTIDE SEQUENCE [LARGE SCALE GENOMIC DNA]</scope>
    <source>
        <strain evidence="3">PF1309</strain>
    </source>
</reference>